<evidence type="ECO:0000313" key="3">
    <source>
        <dbReference type="Proteomes" id="UP000567885"/>
    </source>
</evidence>
<feature type="compositionally biased region" description="Basic and acidic residues" evidence="1">
    <location>
        <begin position="300"/>
        <end position="311"/>
    </location>
</feature>
<organism evidence="2 3">
    <name type="scientific">Fusarium heterosporum</name>
    <dbReference type="NCBI Taxonomy" id="42747"/>
    <lineage>
        <taxon>Eukaryota</taxon>
        <taxon>Fungi</taxon>
        <taxon>Dikarya</taxon>
        <taxon>Ascomycota</taxon>
        <taxon>Pezizomycotina</taxon>
        <taxon>Sordariomycetes</taxon>
        <taxon>Hypocreomycetidae</taxon>
        <taxon>Hypocreales</taxon>
        <taxon>Nectriaceae</taxon>
        <taxon>Fusarium</taxon>
        <taxon>Fusarium heterosporum species complex</taxon>
    </lineage>
</organism>
<sequence>MQPRPSGTIRPGEKKPLPLGKQTMCLPYLYHDLGVMIFEGADKNQIAIMADVINKIVGHEPRLQHLDWTLPTPDRKKFKKWSVYRMPVDEKMLHATNDRINESLSSLGLYRLYEKALKRWEDDWVAAMKAQELPGNIPIEHTINGPRRSQVDAYVATATHQDTIVVDIELHTVGTKRYLGSFNVMFRKASSGSDTNDGKLSDVVSSQGNIETERPGTPSNEKREKFNPEDAAEIRKLHDAFAPNSITRDTTTAPEVMRTVFKLEGKIWMQRLKKMMKDKREQKQAKRLERDAQNAEQEIDEKKAQETAKAA</sequence>
<feature type="region of interest" description="Disordered" evidence="1">
    <location>
        <begin position="190"/>
        <end position="227"/>
    </location>
</feature>
<dbReference type="OrthoDB" id="4867305at2759"/>
<feature type="compositionally biased region" description="Basic and acidic residues" evidence="1">
    <location>
        <begin position="278"/>
        <end position="293"/>
    </location>
</feature>
<evidence type="ECO:0000313" key="2">
    <source>
        <dbReference type="EMBL" id="KAF5663198.1"/>
    </source>
</evidence>
<name>A0A8H5WM65_FUSHE</name>
<reference evidence="2 3" key="1">
    <citation type="submission" date="2020-05" db="EMBL/GenBank/DDBJ databases">
        <title>Identification and distribution of gene clusters putatively required for synthesis of sphingolipid metabolism inhibitors in phylogenetically diverse species of the filamentous fungus Fusarium.</title>
        <authorList>
            <person name="Kim H.-S."/>
            <person name="Busman M."/>
            <person name="Brown D.W."/>
            <person name="Divon H."/>
            <person name="Uhlig S."/>
            <person name="Proctor R.H."/>
        </authorList>
    </citation>
    <scope>NUCLEOTIDE SEQUENCE [LARGE SCALE GENOMIC DNA]</scope>
    <source>
        <strain evidence="2 3">NRRL 20693</strain>
    </source>
</reference>
<dbReference type="AlphaFoldDB" id="A0A8H5WM65"/>
<comment type="caution">
    <text evidence="2">The sequence shown here is derived from an EMBL/GenBank/DDBJ whole genome shotgun (WGS) entry which is preliminary data.</text>
</comment>
<gene>
    <name evidence="2" type="ORF">FHETE_7578</name>
</gene>
<evidence type="ECO:0000256" key="1">
    <source>
        <dbReference type="SAM" id="MobiDB-lite"/>
    </source>
</evidence>
<dbReference type="EMBL" id="JAAGWQ010000151">
    <property type="protein sequence ID" value="KAF5663198.1"/>
    <property type="molecule type" value="Genomic_DNA"/>
</dbReference>
<dbReference type="Proteomes" id="UP000567885">
    <property type="component" value="Unassembled WGS sequence"/>
</dbReference>
<proteinExistence type="predicted"/>
<feature type="region of interest" description="Disordered" evidence="1">
    <location>
        <begin position="275"/>
        <end position="311"/>
    </location>
</feature>
<keyword evidence="3" id="KW-1185">Reference proteome</keyword>
<accession>A0A8H5WM65</accession>
<protein>
    <submittedName>
        <fullName evidence="2">Uncharacterized protein</fullName>
    </submittedName>
</protein>